<feature type="binding site" evidence="1">
    <location>
        <position position="34"/>
    </location>
    <ligand>
        <name>Mg(2+)</name>
        <dbReference type="ChEBI" id="CHEBI:18420"/>
        <label>3</label>
    </ligand>
</feature>
<feature type="binding site" evidence="1">
    <location>
        <position position="80"/>
    </location>
    <ligand>
        <name>Mg(2+)</name>
        <dbReference type="ChEBI" id="CHEBI:18420"/>
        <label>2</label>
    </ligand>
</feature>
<name>A0A1F7F417_UNCRA</name>
<comment type="caution">
    <text evidence="4">The sequence shown here is derived from an EMBL/GenBank/DDBJ whole genome shotgun (WGS) entry which is preliminary data.</text>
</comment>
<keyword evidence="1" id="KW-0479">Metal-binding</keyword>
<evidence type="ECO:0000259" key="2">
    <source>
        <dbReference type="Pfam" id="PF00586"/>
    </source>
</evidence>
<comment type="catalytic activity">
    <reaction evidence="1">
        <text>thiamine phosphate + ATP = thiamine diphosphate + ADP</text>
        <dbReference type="Rhea" id="RHEA:15913"/>
        <dbReference type="ChEBI" id="CHEBI:30616"/>
        <dbReference type="ChEBI" id="CHEBI:37575"/>
        <dbReference type="ChEBI" id="CHEBI:58937"/>
        <dbReference type="ChEBI" id="CHEBI:456216"/>
        <dbReference type="EC" id="2.7.4.16"/>
    </reaction>
</comment>
<feature type="domain" description="PurM-like C-terminal" evidence="3">
    <location>
        <begin position="158"/>
        <end position="283"/>
    </location>
</feature>
<keyword evidence="1" id="KW-0808">Transferase</keyword>
<dbReference type="InterPro" id="IPR010918">
    <property type="entry name" value="PurM-like_C_dom"/>
</dbReference>
<keyword evidence="1" id="KW-0547">Nucleotide-binding</keyword>
<comment type="function">
    <text evidence="1">Catalyzes the ATP-dependent phosphorylation of thiamine-monophosphate (TMP) to form thiamine-pyrophosphate (TPP), the active form of vitamin B1.</text>
</comment>
<dbReference type="GO" id="GO:0000287">
    <property type="term" value="F:magnesium ion binding"/>
    <property type="evidence" value="ECO:0007669"/>
    <property type="project" value="UniProtKB-UniRule"/>
</dbReference>
<feature type="domain" description="PurM-like N-terminal" evidence="2">
    <location>
        <begin position="32"/>
        <end position="145"/>
    </location>
</feature>
<organism evidence="4 5">
    <name type="scientific">Candidatus Raymondbacteria bacterium RIFOXYD12_FULL_49_13</name>
    <dbReference type="NCBI Taxonomy" id="1817890"/>
    <lineage>
        <taxon>Bacteria</taxon>
        <taxon>Raymondiibacteriota</taxon>
    </lineage>
</organism>
<dbReference type="GO" id="GO:0009228">
    <property type="term" value="P:thiamine biosynthetic process"/>
    <property type="evidence" value="ECO:0007669"/>
    <property type="project" value="UniProtKB-KW"/>
</dbReference>
<keyword evidence="1" id="KW-0067">ATP-binding</keyword>
<feature type="binding site" evidence="1">
    <location>
        <position position="49"/>
    </location>
    <ligand>
        <name>Mg(2+)</name>
        <dbReference type="ChEBI" id="CHEBI:18420"/>
        <label>4</label>
    </ligand>
</feature>
<dbReference type="GO" id="GO:0009229">
    <property type="term" value="P:thiamine diphosphate biosynthetic process"/>
    <property type="evidence" value="ECO:0007669"/>
    <property type="project" value="UniProtKB-UniRule"/>
</dbReference>
<feature type="binding site" evidence="1">
    <location>
        <begin position="127"/>
        <end position="128"/>
    </location>
    <ligand>
        <name>ATP</name>
        <dbReference type="ChEBI" id="CHEBI:30616"/>
    </ligand>
</feature>
<feature type="binding site" evidence="1">
    <location>
        <position position="319"/>
    </location>
    <ligand>
        <name>substrate</name>
    </ligand>
</feature>
<dbReference type="Gene3D" id="3.90.650.10">
    <property type="entry name" value="PurM-like C-terminal domain"/>
    <property type="match status" value="1"/>
</dbReference>
<dbReference type="InterPro" id="IPR036921">
    <property type="entry name" value="PurM-like_N_sf"/>
</dbReference>
<feature type="binding site" evidence="1">
    <location>
        <position position="154"/>
    </location>
    <ligand>
        <name>ATP</name>
        <dbReference type="ChEBI" id="CHEBI:30616"/>
    </ligand>
</feature>
<dbReference type="Gene3D" id="3.30.1330.10">
    <property type="entry name" value="PurM-like, N-terminal domain"/>
    <property type="match status" value="1"/>
</dbReference>
<dbReference type="CDD" id="cd02194">
    <property type="entry name" value="ThiL"/>
    <property type="match status" value="1"/>
</dbReference>
<evidence type="ECO:0000259" key="3">
    <source>
        <dbReference type="Pfam" id="PF02769"/>
    </source>
</evidence>
<keyword evidence="1 4" id="KW-0418">Kinase</keyword>
<evidence type="ECO:0000256" key="1">
    <source>
        <dbReference type="HAMAP-Rule" id="MF_02128"/>
    </source>
</evidence>
<feature type="binding site" evidence="1">
    <location>
        <position position="51"/>
    </location>
    <ligand>
        <name>Mg(2+)</name>
        <dbReference type="ChEBI" id="CHEBI:18420"/>
        <label>2</label>
    </ligand>
</feature>
<dbReference type="GO" id="GO:0009030">
    <property type="term" value="F:thiamine-phosphate kinase activity"/>
    <property type="evidence" value="ECO:0007669"/>
    <property type="project" value="UniProtKB-UniRule"/>
</dbReference>
<dbReference type="Pfam" id="PF02769">
    <property type="entry name" value="AIRS_C"/>
    <property type="match status" value="1"/>
</dbReference>
<evidence type="ECO:0000313" key="5">
    <source>
        <dbReference type="Proteomes" id="UP000179243"/>
    </source>
</evidence>
<feature type="binding site" evidence="1">
    <location>
        <position position="51"/>
    </location>
    <ligand>
        <name>Mg(2+)</name>
        <dbReference type="ChEBI" id="CHEBI:18420"/>
        <label>1</label>
    </ligand>
</feature>
<accession>A0A1F7F417</accession>
<dbReference type="SUPFAM" id="SSF55326">
    <property type="entry name" value="PurM N-terminal domain-like"/>
    <property type="match status" value="1"/>
</dbReference>
<feature type="binding site" evidence="1">
    <location>
        <position position="222"/>
    </location>
    <ligand>
        <name>ATP</name>
        <dbReference type="ChEBI" id="CHEBI:30616"/>
    </ligand>
</feature>
<comment type="miscellaneous">
    <text evidence="1">Reaction mechanism of ThiL seems to utilize a direct, inline transfer of the gamma-phosphate of ATP to TMP rather than a phosphorylated enzyme intermediate.</text>
</comment>
<keyword evidence="1" id="KW-0784">Thiamine biosynthesis</keyword>
<dbReference type="InterPro" id="IPR036676">
    <property type="entry name" value="PurM-like_C_sf"/>
</dbReference>
<dbReference type="InterPro" id="IPR016188">
    <property type="entry name" value="PurM-like_N"/>
</dbReference>
<feature type="binding site" evidence="1">
    <location>
        <position position="223"/>
    </location>
    <ligand>
        <name>Mg(2+)</name>
        <dbReference type="ChEBI" id="CHEBI:18420"/>
        <label>5</label>
    </ligand>
</feature>
<feature type="binding site" evidence="1">
    <location>
        <position position="110"/>
    </location>
    <ligand>
        <name>ATP</name>
        <dbReference type="ChEBI" id="CHEBI:30616"/>
    </ligand>
</feature>
<dbReference type="Pfam" id="PF00586">
    <property type="entry name" value="AIRS"/>
    <property type="match status" value="1"/>
</dbReference>
<protein>
    <recommendedName>
        <fullName evidence="1">Thiamine-monophosphate kinase</fullName>
        <shortName evidence="1">TMP kinase</shortName>
        <shortName evidence="1">Thiamine-phosphate kinase</shortName>
        <ecNumber evidence="1">2.7.4.16</ecNumber>
    </recommendedName>
</protein>
<feature type="binding site" evidence="1">
    <location>
        <position position="80"/>
    </location>
    <ligand>
        <name>Mg(2+)</name>
        <dbReference type="ChEBI" id="CHEBI:18420"/>
        <label>3</label>
    </ligand>
</feature>
<feature type="binding site" evidence="1">
    <location>
        <position position="273"/>
    </location>
    <ligand>
        <name>substrate</name>
    </ligand>
</feature>
<evidence type="ECO:0000313" key="4">
    <source>
        <dbReference type="EMBL" id="OGK01420.1"/>
    </source>
</evidence>
<feature type="binding site" evidence="1">
    <location>
        <position position="58"/>
    </location>
    <ligand>
        <name>substrate</name>
    </ligand>
</feature>
<dbReference type="EMBL" id="MFYX01000126">
    <property type="protein sequence ID" value="OGK01420.1"/>
    <property type="molecule type" value="Genomic_DNA"/>
</dbReference>
<dbReference type="PANTHER" id="PTHR30270:SF0">
    <property type="entry name" value="THIAMINE-MONOPHOSPHATE KINASE"/>
    <property type="match status" value="1"/>
</dbReference>
<feature type="binding site" evidence="1">
    <location>
        <position position="34"/>
    </location>
    <ligand>
        <name>Mg(2+)</name>
        <dbReference type="ChEBI" id="CHEBI:18420"/>
        <label>4</label>
    </ligand>
</feature>
<dbReference type="SUPFAM" id="SSF56042">
    <property type="entry name" value="PurM C-terminal domain-like"/>
    <property type="match status" value="1"/>
</dbReference>
<dbReference type="PIRSF" id="PIRSF005303">
    <property type="entry name" value="Thiam_monoph_kin"/>
    <property type="match status" value="1"/>
</dbReference>
<comment type="similarity">
    <text evidence="1">Belongs to the thiamine-monophosphate kinase family.</text>
</comment>
<dbReference type="EC" id="2.7.4.16" evidence="1"/>
<dbReference type="GO" id="GO:0005524">
    <property type="term" value="F:ATP binding"/>
    <property type="evidence" value="ECO:0007669"/>
    <property type="project" value="UniProtKB-UniRule"/>
</dbReference>
<dbReference type="Proteomes" id="UP000179243">
    <property type="component" value="Unassembled WGS sequence"/>
</dbReference>
<feature type="binding site" evidence="1">
    <location>
        <position position="80"/>
    </location>
    <ligand>
        <name>Mg(2+)</name>
        <dbReference type="ChEBI" id="CHEBI:18420"/>
        <label>4</label>
    </ligand>
</feature>
<keyword evidence="1" id="KW-0460">Magnesium</keyword>
<sequence>MKRAFSSEFDFISTLKKKIWSNKDKNLIAGIGDDCAVLDFGSAEYLLVTTDTFNEEIHFKQRYLSPYEAGFKAMSGAMSDIAAMGGVCRYALVSLSVPLKLLNGFLVDFYRGMQGPLKKTGALLIGGDTTRSKQYFSASITILGLTQKRRIVLRSGAQPGDKVFLTGLTGYSHAGLLLLKKGTPFQGSGLKRALKKHKSPEFRHDMVKKILQMDPTAMIDISDGLSSELNHLAHSSQVSIIIDYTALDHDPVLRKIAQALHVPVLTLIMNSGEEYELLFTSSKNNEKAGFLEIGATCKGKPGVWIRKDKTLFPVKSGGYDHFAVTGQKT</sequence>
<comment type="pathway">
    <text evidence="1">Cofactor biosynthesis; thiamine diphosphate biosynthesis; thiamine diphosphate from thiamine phosphate: step 1/1.</text>
</comment>
<dbReference type="InterPro" id="IPR006283">
    <property type="entry name" value="ThiL-like"/>
</dbReference>
<gene>
    <name evidence="1" type="primary">thiL</name>
    <name evidence="4" type="ORF">A2519_15030</name>
</gene>
<proteinExistence type="inferred from homology"/>
<dbReference type="UniPathway" id="UPA00060">
    <property type="reaction ID" value="UER00142"/>
</dbReference>
<dbReference type="NCBIfam" id="TIGR01379">
    <property type="entry name" value="thiL"/>
    <property type="match status" value="1"/>
</dbReference>
<dbReference type="AlphaFoldDB" id="A0A1F7F417"/>
<feature type="binding site" evidence="1">
    <location>
        <position position="220"/>
    </location>
    <ligand>
        <name>Mg(2+)</name>
        <dbReference type="ChEBI" id="CHEBI:18420"/>
        <label>3</label>
    </ligand>
</feature>
<reference evidence="4 5" key="1">
    <citation type="journal article" date="2016" name="Nat. Commun.">
        <title>Thousands of microbial genomes shed light on interconnected biogeochemical processes in an aquifer system.</title>
        <authorList>
            <person name="Anantharaman K."/>
            <person name="Brown C.T."/>
            <person name="Hug L.A."/>
            <person name="Sharon I."/>
            <person name="Castelle C.J."/>
            <person name="Probst A.J."/>
            <person name="Thomas B.C."/>
            <person name="Singh A."/>
            <person name="Wilkins M.J."/>
            <person name="Karaoz U."/>
            <person name="Brodie E.L."/>
            <person name="Williams K.H."/>
            <person name="Hubbard S.S."/>
            <person name="Banfield J.F."/>
        </authorList>
    </citation>
    <scope>NUCLEOTIDE SEQUENCE [LARGE SCALE GENOMIC DNA]</scope>
</reference>
<dbReference type="PANTHER" id="PTHR30270">
    <property type="entry name" value="THIAMINE-MONOPHOSPHATE KINASE"/>
    <property type="match status" value="1"/>
</dbReference>
<feature type="binding site" evidence="1">
    <location>
        <position position="128"/>
    </location>
    <ligand>
        <name>Mg(2+)</name>
        <dbReference type="ChEBI" id="CHEBI:18420"/>
        <label>1</label>
    </ligand>
</feature>
<feature type="binding site" evidence="1">
    <location>
        <position position="50"/>
    </location>
    <ligand>
        <name>Mg(2+)</name>
        <dbReference type="ChEBI" id="CHEBI:18420"/>
        <label>1</label>
    </ligand>
</feature>
<dbReference type="HAMAP" id="MF_02128">
    <property type="entry name" value="TMP_kinase"/>
    <property type="match status" value="1"/>
</dbReference>